<dbReference type="AlphaFoldDB" id="A0A9P0ENZ2"/>
<keyword evidence="4" id="KW-0472">Membrane</keyword>
<dbReference type="SMART" id="SM01110">
    <property type="entry name" value="Cutinase"/>
    <property type="match status" value="1"/>
</dbReference>
<dbReference type="Proteomes" id="UP000775872">
    <property type="component" value="Unassembled WGS sequence"/>
</dbReference>
<dbReference type="Pfam" id="PF01083">
    <property type="entry name" value="Cutinase"/>
    <property type="match status" value="1"/>
</dbReference>
<proteinExistence type="predicted"/>
<dbReference type="Gene3D" id="3.40.50.1820">
    <property type="entry name" value="alpha/beta hydrolase"/>
    <property type="match status" value="1"/>
</dbReference>
<gene>
    <name evidence="6" type="ORF">CSOL1703_00015796</name>
</gene>
<dbReference type="GO" id="GO:0052689">
    <property type="term" value="F:carboxylic ester hydrolase activity"/>
    <property type="evidence" value="ECO:0007669"/>
    <property type="project" value="UniProtKB-ARBA"/>
</dbReference>
<evidence type="ECO:0008006" key="8">
    <source>
        <dbReference type="Google" id="ProtNLM"/>
    </source>
</evidence>
<keyword evidence="2" id="KW-1015">Disulfide bond</keyword>
<name>A0A9P0ENZ2_9HYPO</name>
<dbReference type="SUPFAM" id="SSF53474">
    <property type="entry name" value="alpha/beta-Hydrolases"/>
    <property type="match status" value="1"/>
</dbReference>
<evidence type="ECO:0000256" key="2">
    <source>
        <dbReference type="ARBA" id="ARBA00023157"/>
    </source>
</evidence>
<feature type="transmembrane region" description="Helical" evidence="4">
    <location>
        <begin position="312"/>
        <end position="332"/>
    </location>
</feature>
<dbReference type="EMBL" id="CABFOC020000048">
    <property type="protein sequence ID" value="CAH0054323.1"/>
    <property type="molecule type" value="Genomic_DNA"/>
</dbReference>
<keyword evidence="1" id="KW-0378">Hydrolase</keyword>
<keyword evidence="7" id="KW-1185">Reference proteome</keyword>
<reference evidence="6 7" key="2">
    <citation type="submission" date="2021-10" db="EMBL/GenBank/DDBJ databases">
        <authorList>
            <person name="Piombo E."/>
        </authorList>
    </citation>
    <scope>NUCLEOTIDE SEQUENCE [LARGE SCALE GENOMIC DNA]</scope>
</reference>
<feature type="signal peptide" evidence="5">
    <location>
        <begin position="1"/>
        <end position="20"/>
    </location>
</feature>
<feature type="region of interest" description="Disordered" evidence="3">
    <location>
        <begin position="244"/>
        <end position="302"/>
    </location>
</feature>
<dbReference type="OrthoDB" id="2586582at2759"/>
<keyword evidence="4" id="KW-1133">Transmembrane helix</keyword>
<evidence type="ECO:0000256" key="5">
    <source>
        <dbReference type="SAM" id="SignalP"/>
    </source>
</evidence>
<feature type="compositionally biased region" description="Basic and acidic residues" evidence="3">
    <location>
        <begin position="248"/>
        <end position="257"/>
    </location>
</feature>
<dbReference type="PANTHER" id="PTHR33630">
    <property type="entry name" value="CUTINASE RV1984C-RELATED-RELATED"/>
    <property type="match status" value="1"/>
</dbReference>
<evidence type="ECO:0000313" key="6">
    <source>
        <dbReference type="EMBL" id="CAH0054323.1"/>
    </source>
</evidence>
<evidence type="ECO:0000256" key="1">
    <source>
        <dbReference type="ARBA" id="ARBA00022801"/>
    </source>
</evidence>
<evidence type="ECO:0000256" key="4">
    <source>
        <dbReference type="SAM" id="Phobius"/>
    </source>
</evidence>
<reference evidence="7" key="1">
    <citation type="submission" date="2019-06" db="EMBL/GenBank/DDBJ databases">
        <authorList>
            <person name="Broberg M."/>
        </authorList>
    </citation>
    <scope>NUCLEOTIDE SEQUENCE [LARGE SCALE GENOMIC DNA]</scope>
</reference>
<sequence length="333" mass="35725">MRWLSSILIALVATASVSDAINTSDKDMECTDGLYIVVARATNELPGPGESGRIANRVADRIPGSKVVGLDYPAQFIQPFYIDSQRKGQEALKAVLEDYVDKCSKGKFAVIGYSQADQRNKQGAQVTEDIICGTSGGLFSKVEPISLKIAQSNLIAGILFGDPTHVKGSNFNFGTAPYSGIWNRKSSSVDRCESLSDRIRSYCDKGDAFCDKGSAVDEEVHRAYVKLYGDEVVDFIAQRWENVTGSSPRRESAESIKRWGGPNSSTYNGSTQISGDKTGGGGSENNSNKSNTNNGEGGNPDAEEGAAASLRLIAGLIHAGLPLFILCLFHILH</sequence>
<protein>
    <recommendedName>
        <fullName evidence="8">Acetylxylan esterase</fullName>
    </recommendedName>
</protein>
<accession>A0A9P0ENZ2</accession>
<keyword evidence="4" id="KW-0812">Transmembrane</keyword>
<evidence type="ECO:0000313" key="7">
    <source>
        <dbReference type="Proteomes" id="UP000775872"/>
    </source>
</evidence>
<feature type="compositionally biased region" description="Polar residues" evidence="3">
    <location>
        <begin position="262"/>
        <end position="275"/>
    </location>
</feature>
<dbReference type="InterPro" id="IPR000675">
    <property type="entry name" value="Cutinase/axe"/>
</dbReference>
<dbReference type="PANTHER" id="PTHR33630:SF9">
    <property type="entry name" value="CUTINASE 4"/>
    <property type="match status" value="1"/>
</dbReference>
<comment type="caution">
    <text evidence="6">The sequence shown here is derived from an EMBL/GenBank/DDBJ whole genome shotgun (WGS) entry which is preliminary data.</text>
</comment>
<feature type="compositionally biased region" description="Low complexity" evidence="3">
    <location>
        <begin position="284"/>
        <end position="294"/>
    </location>
</feature>
<dbReference type="InterPro" id="IPR029058">
    <property type="entry name" value="AB_hydrolase_fold"/>
</dbReference>
<feature type="chain" id="PRO_5040137716" description="Acetylxylan esterase" evidence="5">
    <location>
        <begin position="21"/>
        <end position="333"/>
    </location>
</feature>
<keyword evidence="5" id="KW-0732">Signal</keyword>
<evidence type="ECO:0000256" key="3">
    <source>
        <dbReference type="SAM" id="MobiDB-lite"/>
    </source>
</evidence>
<organism evidence="6 7">
    <name type="scientific">Clonostachys solani</name>
    <dbReference type="NCBI Taxonomy" id="160281"/>
    <lineage>
        <taxon>Eukaryota</taxon>
        <taxon>Fungi</taxon>
        <taxon>Dikarya</taxon>
        <taxon>Ascomycota</taxon>
        <taxon>Pezizomycotina</taxon>
        <taxon>Sordariomycetes</taxon>
        <taxon>Hypocreomycetidae</taxon>
        <taxon>Hypocreales</taxon>
        <taxon>Bionectriaceae</taxon>
        <taxon>Clonostachys</taxon>
    </lineage>
</organism>